<feature type="transmembrane region" description="Helical" evidence="5">
    <location>
        <begin position="85"/>
        <end position="102"/>
    </location>
</feature>
<comment type="caution">
    <text evidence="7">The sequence shown here is derived from an EMBL/GenBank/DDBJ whole genome shotgun (WGS) entry which is preliminary data.</text>
</comment>
<dbReference type="PANTHER" id="PTHR39535">
    <property type="entry name" value="SPORULATION-DELAYING PROTEIN SDPB"/>
    <property type="match status" value="1"/>
</dbReference>
<reference evidence="7 8" key="1">
    <citation type="submission" date="2019-03" db="EMBL/GenBank/DDBJ databases">
        <title>Genomic Encyclopedia of Archaeal and Bacterial Type Strains, Phase II (KMG-II): from individual species to whole genera.</title>
        <authorList>
            <person name="Goeker M."/>
        </authorList>
    </citation>
    <scope>NUCLEOTIDE SEQUENCE [LARGE SCALE GENOMIC DNA]</scope>
    <source>
        <strain evidence="7 8">DSM 22554</strain>
    </source>
</reference>
<dbReference type="GO" id="GO:0012505">
    <property type="term" value="C:endomembrane system"/>
    <property type="evidence" value="ECO:0007669"/>
    <property type="project" value="UniProtKB-SubCell"/>
</dbReference>
<keyword evidence="3 5" id="KW-1133">Transmembrane helix</keyword>
<feature type="transmembrane region" description="Helical" evidence="5">
    <location>
        <begin position="235"/>
        <end position="268"/>
    </location>
</feature>
<keyword evidence="2 5" id="KW-0812">Transmembrane</keyword>
<evidence type="ECO:0000256" key="4">
    <source>
        <dbReference type="ARBA" id="ARBA00023136"/>
    </source>
</evidence>
<dbReference type="AlphaFoldDB" id="A0A4R1LZ97"/>
<feature type="transmembrane region" description="Helical" evidence="5">
    <location>
        <begin position="208"/>
        <end position="229"/>
    </location>
</feature>
<dbReference type="OrthoDB" id="341137at2"/>
<feature type="domain" description="HTTM-like" evidence="6">
    <location>
        <begin position="14"/>
        <end position="273"/>
    </location>
</feature>
<dbReference type="InterPro" id="IPR052964">
    <property type="entry name" value="Sporulation_signal_mat"/>
</dbReference>
<dbReference type="PANTHER" id="PTHR39535:SF2">
    <property type="entry name" value="HTTM DOMAIN-CONTAINING PROTEIN"/>
    <property type="match status" value="1"/>
</dbReference>
<dbReference type="InterPro" id="IPR011020">
    <property type="entry name" value="HTTM-like"/>
</dbReference>
<feature type="transmembrane region" description="Helical" evidence="5">
    <location>
        <begin position="62"/>
        <end position="80"/>
    </location>
</feature>
<feature type="transmembrane region" description="Helical" evidence="5">
    <location>
        <begin position="149"/>
        <end position="168"/>
    </location>
</feature>
<gene>
    <name evidence="7" type="ORF">C8N28_0193</name>
</gene>
<evidence type="ECO:0000259" key="6">
    <source>
        <dbReference type="SMART" id="SM00752"/>
    </source>
</evidence>
<keyword evidence="4 5" id="KW-0472">Membrane</keyword>
<evidence type="ECO:0000256" key="3">
    <source>
        <dbReference type="ARBA" id="ARBA00022989"/>
    </source>
</evidence>
<comment type="subcellular location">
    <subcellularLocation>
        <location evidence="1">Endomembrane system</location>
        <topology evidence="1">Multi-pass membrane protein</topology>
    </subcellularLocation>
</comment>
<protein>
    <submittedName>
        <fullName evidence="7">Putative DCC family thiol-disulfide oxidoreductase YuxK</fullName>
    </submittedName>
</protein>
<evidence type="ECO:0000256" key="2">
    <source>
        <dbReference type="ARBA" id="ARBA00022692"/>
    </source>
</evidence>
<evidence type="ECO:0000256" key="1">
    <source>
        <dbReference type="ARBA" id="ARBA00004127"/>
    </source>
</evidence>
<dbReference type="GO" id="GO:0015035">
    <property type="term" value="F:protein-disulfide reductase activity"/>
    <property type="evidence" value="ECO:0007669"/>
    <property type="project" value="InterPro"/>
</dbReference>
<evidence type="ECO:0000313" key="8">
    <source>
        <dbReference type="Proteomes" id="UP000294616"/>
    </source>
</evidence>
<dbReference type="EMBL" id="SMGO01000001">
    <property type="protein sequence ID" value="TCK84898.1"/>
    <property type="molecule type" value="Genomic_DNA"/>
</dbReference>
<feature type="transmembrane region" description="Helical" evidence="5">
    <location>
        <begin position="21"/>
        <end position="42"/>
    </location>
</feature>
<organism evidence="7 8">
    <name type="scientific">Albibacterium bauzanense</name>
    <dbReference type="NCBI Taxonomy" id="653929"/>
    <lineage>
        <taxon>Bacteria</taxon>
        <taxon>Pseudomonadati</taxon>
        <taxon>Bacteroidota</taxon>
        <taxon>Sphingobacteriia</taxon>
        <taxon>Sphingobacteriales</taxon>
        <taxon>Sphingobacteriaceae</taxon>
        <taxon>Albibacterium</taxon>
    </lineage>
</organism>
<dbReference type="Proteomes" id="UP000294616">
    <property type="component" value="Unassembled WGS sequence"/>
</dbReference>
<evidence type="ECO:0000313" key="7">
    <source>
        <dbReference type="EMBL" id="TCK84898.1"/>
    </source>
</evidence>
<keyword evidence="8" id="KW-1185">Reference proteome</keyword>
<evidence type="ECO:0000256" key="5">
    <source>
        <dbReference type="SAM" id="Phobius"/>
    </source>
</evidence>
<feature type="transmembrane region" description="Helical" evidence="5">
    <location>
        <begin position="108"/>
        <end position="128"/>
    </location>
</feature>
<dbReference type="RefSeq" id="WP_132220643.1">
    <property type="nucleotide sequence ID" value="NZ_SMGO01000001.1"/>
</dbReference>
<proteinExistence type="predicted"/>
<accession>A0A4R1LZ97</accession>
<dbReference type="SMART" id="SM00752">
    <property type="entry name" value="HTTM"/>
    <property type="match status" value="1"/>
</dbReference>
<dbReference type="Pfam" id="PF04134">
    <property type="entry name" value="DCC1-like"/>
    <property type="match status" value="1"/>
</dbReference>
<feature type="transmembrane region" description="Helical" evidence="5">
    <location>
        <begin position="435"/>
        <end position="457"/>
    </location>
</feature>
<name>A0A4R1LZ97_9SPHI</name>
<sequence>MFKKLYQNFSRLYDKQIDAKGLALFRIAFALVLLGEVIQLYYFRHLTFDKIPYVVPGEIEMWPVLLFWMGALIFVILGLFTRTAAIINYILTVVVVGTISSFEYHMFYSYLIISFLFMFLPLSKTFSLDRLILKLKYSNTRFRYNPPQTVSVLAYYLPLLMGIGFVYFDSLFFKYTSHLWLNGLGMWLPASMPQAVLFDISFLLNIKFLVIALGYITLIFETIFLFTFWKKKWRIPVLIVGIGLHIGILICFPIPFFALGVIVLYLLMIPVSFWEKIFNRNKEAKKRLQFYYDGECPLCNRTRIVINHFDSRNSIEFLTVQENAKKQAALANISMDKLLDDIHSVNNKGKVFVGFDTYIQVFNAIWYLKPLSWILQIPGIYHLGTKTYKYIASNRTTERCTEDNCGYVLPELPANDARFKILTNYSMRDLKIGSIYLGLIILTLLQICVTYNSPLIFQTYNRLGISDSRIIRLSKQITTSVFVPAKTFFGITHHAVFMDSHFKGYNHSIAVLYKTPDGNEAWLPFTGPDGIPGNYLFGPNWIKWTFRTNSPLVNQSLLQTSIRDFTAFWAHKNGINLDDAEFLIKVKKNEDPTEWEYDFLHKQLANPWLDGGTVQWRNKEFSSDIKNIEEL</sequence>
<dbReference type="InterPro" id="IPR007263">
    <property type="entry name" value="DCC1-like"/>
</dbReference>